<dbReference type="EnsemblMetazoa" id="ACOM026357-RA">
    <property type="protein sequence ID" value="ACOM026357-PA.1"/>
    <property type="gene ID" value="ACOM026357"/>
</dbReference>
<organism evidence="1">
    <name type="scientific">Anopheles coluzzii</name>
    <name type="common">African malaria mosquito</name>
    <dbReference type="NCBI Taxonomy" id="1518534"/>
    <lineage>
        <taxon>Eukaryota</taxon>
        <taxon>Metazoa</taxon>
        <taxon>Ecdysozoa</taxon>
        <taxon>Arthropoda</taxon>
        <taxon>Hexapoda</taxon>
        <taxon>Insecta</taxon>
        <taxon>Pterygota</taxon>
        <taxon>Neoptera</taxon>
        <taxon>Endopterygota</taxon>
        <taxon>Diptera</taxon>
        <taxon>Nematocera</taxon>
        <taxon>Culicoidea</taxon>
        <taxon>Culicidae</taxon>
        <taxon>Anophelinae</taxon>
        <taxon>Anopheles</taxon>
    </lineage>
</organism>
<name>A0A8W7P7L4_ANOCL</name>
<sequence length="102" mass="10757">MTSVLPNSPTIATSAYSIIEITFPTGIWIEGQMSRAESLKKVLKNGWCGNRRERLAVNSAVLVPLGPLVPLVPPVAAAAAEAVNARSLFGGNRVDKADPMAN</sequence>
<protein>
    <submittedName>
        <fullName evidence="1">Uncharacterized protein</fullName>
    </submittedName>
</protein>
<evidence type="ECO:0000313" key="1">
    <source>
        <dbReference type="EnsemblMetazoa" id="ACOM026357-PA.1"/>
    </source>
</evidence>
<reference evidence="1" key="1">
    <citation type="submission" date="2022-08" db="UniProtKB">
        <authorList>
            <consortium name="EnsemblMetazoa"/>
        </authorList>
    </citation>
    <scope>IDENTIFICATION</scope>
</reference>
<accession>A0A8W7P7L4</accession>
<dbReference type="AlphaFoldDB" id="A0A8W7P7L4"/>
<proteinExistence type="predicted"/>
<dbReference type="Proteomes" id="UP000075882">
    <property type="component" value="Unassembled WGS sequence"/>
</dbReference>